<dbReference type="InterPro" id="IPR050555">
    <property type="entry name" value="Bact_Solute-Bind_Prot2"/>
</dbReference>
<feature type="chain" id="PRO_5038372994" description="D-galactose/methyl-galactoside binding periplasmic protein MglB" evidence="11">
    <location>
        <begin position="19"/>
        <end position="373"/>
    </location>
</feature>
<comment type="subunit">
    <text evidence="8">The ABC transporter complex is composed of one ATP-binding protein (MglA), two transmembrane proteins (MglC) and a solute-binding protein (MglB).</text>
</comment>
<evidence type="ECO:0000256" key="4">
    <source>
        <dbReference type="ARBA" id="ARBA00022723"/>
    </source>
</evidence>
<evidence type="ECO:0000256" key="2">
    <source>
        <dbReference type="ARBA" id="ARBA00022448"/>
    </source>
</evidence>
<keyword evidence="7" id="KW-0106">Calcium</keyword>
<feature type="signal peptide" evidence="11">
    <location>
        <begin position="1"/>
        <end position="18"/>
    </location>
</feature>
<evidence type="ECO:0000313" key="14">
    <source>
        <dbReference type="Proteomes" id="UP000886824"/>
    </source>
</evidence>
<proteinExistence type="predicted"/>
<keyword evidence="4" id="KW-0479">Metal-binding</keyword>
<evidence type="ECO:0000256" key="9">
    <source>
        <dbReference type="ARBA" id="ARBA00034344"/>
    </source>
</evidence>
<dbReference type="Gene3D" id="3.40.50.2300">
    <property type="match status" value="2"/>
</dbReference>
<dbReference type="PANTHER" id="PTHR30036">
    <property type="entry name" value="D-XYLOSE-BINDING PERIPLASMIC PROTEIN"/>
    <property type="match status" value="1"/>
</dbReference>
<evidence type="ECO:0000256" key="7">
    <source>
        <dbReference type="ARBA" id="ARBA00022837"/>
    </source>
</evidence>
<feature type="region of interest" description="Disordered" evidence="10">
    <location>
        <begin position="23"/>
        <end position="44"/>
    </location>
</feature>
<evidence type="ECO:0000256" key="6">
    <source>
        <dbReference type="ARBA" id="ARBA00022764"/>
    </source>
</evidence>
<dbReference type="GO" id="GO:0046872">
    <property type="term" value="F:metal ion binding"/>
    <property type="evidence" value="ECO:0007669"/>
    <property type="project" value="UniProtKB-KW"/>
</dbReference>
<dbReference type="PROSITE" id="PS51257">
    <property type="entry name" value="PROKAR_LIPOPROTEIN"/>
    <property type="match status" value="1"/>
</dbReference>
<evidence type="ECO:0000256" key="11">
    <source>
        <dbReference type="SAM" id="SignalP"/>
    </source>
</evidence>
<evidence type="ECO:0000256" key="5">
    <source>
        <dbReference type="ARBA" id="ARBA00022729"/>
    </source>
</evidence>
<sequence length="373" mass="38652">MKKLSALLLAGTMCVSIAACSGGDGTTTPAPSTAPESSAPATTAGTSDLSVAVFYYNYSDAFISNVRNEMDAQWEAMGVTYNNYDGNTNQGTQMDQVNTAIANGANVLVVNAVEASADETTQSIVDAAKTAGIPVIFFNREVSDDVVNSYDLAAFVGTDPAEAGHMQGELIGNYLIENYDAVDLNGDGVISYVMFKGQENNPEAEMRTQYAVEDANAILEANGKPTLAYYDTAATTQYLVDPNGSWSAAAAQDYMTTILSAYSEANGNMVELVIANNDDMGLGAITALETAGYNNGTGTTIPVFTVDGLQGIVDAISAGKATGAVGQSASGLAESVATLVKNYQADGALMSNTGDMIVDSGVAKIRVPYTTVS</sequence>
<keyword evidence="5 11" id="KW-0732">Signal</keyword>
<dbReference type="Proteomes" id="UP000886824">
    <property type="component" value="Unassembled WGS sequence"/>
</dbReference>
<evidence type="ECO:0000313" key="13">
    <source>
        <dbReference type="EMBL" id="HIY73459.1"/>
    </source>
</evidence>
<dbReference type="GO" id="GO:0030246">
    <property type="term" value="F:carbohydrate binding"/>
    <property type="evidence" value="ECO:0007669"/>
    <property type="project" value="InterPro"/>
</dbReference>
<keyword evidence="2" id="KW-0813">Transport</keyword>
<protein>
    <recommendedName>
        <fullName evidence="9">D-galactose/methyl-galactoside binding periplasmic protein MglB</fullName>
    </recommendedName>
</protein>
<reference evidence="13" key="2">
    <citation type="submission" date="2021-04" db="EMBL/GenBank/DDBJ databases">
        <authorList>
            <person name="Gilroy R."/>
        </authorList>
    </citation>
    <scope>NUCLEOTIDE SEQUENCE</scope>
    <source>
        <strain evidence="13">CHK33-7979</strain>
    </source>
</reference>
<dbReference type="InterPro" id="IPR025997">
    <property type="entry name" value="SBP_2_dom"/>
</dbReference>
<dbReference type="AlphaFoldDB" id="A0A9D1Z3L5"/>
<keyword evidence="6" id="KW-0574">Periplasm</keyword>
<feature type="compositionally biased region" description="Low complexity" evidence="10">
    <location>
        <begin position="26"/>
        <end position="44"/>
    </location>
</feature>
<evidence type="ECO:0000256" key="8">
    <source>
        <dbReference type="ARBA" id="ARBA00034323"/>
    </source>
</evidence>
<comment type="caution">
    <text evidence="13">The sequence shown here is derived from an EMBL/GenBank/DDBJ whole genome shotgun (WGS) entry which is preliminary data.</text>
</comment>
<dbReference type="GO" id="GO:0030288">
    <property type="term" value="C:outer membrane-bounded periplasmic space"/>
    <property type="evidence" value="ECO:0007669"/>
    <property type="project" value="TreeGrafter"/>
</dbReference>
<accession>A0A9D1Z3L5</accession>
<dbReference type="EMBL" id="DXCX01000057">
    <property type="protein sequence ID" value="HIY73459.1"/>
    <property type="molecule type" value="Genomic_DNA"/>
</dbReference>
<name>A0A9D1Z3L5_9FIRM</name>
<organism evidence="13 14">
    <name type="scientific">Candidatus Intestinimonas merdavium</name>
    <dbReference type="NCBI Taxonomy" id="2838622"/>
    <lineage>
        <taxon>Bacteria</taxon>
        <taxon>Bacillati</taxon>
        <taxon>Bacillota</taxon>
        <taxon>Clostridia</taxon>
        <taxon>Eubacteriales</taxon>
        <taxon>Intestinimonas</taxon>
    </lineage>
</organism>
<dbReference type="PANTHER" id="PTHR30036:SF2">
    <property type="entry name" value="D-GALACTOSE_METHYL-GALACTOSIDE BINDING PERIPLASMIC PROTEIN MGLB"/>
    <property type="match status" value="1"/>
</dbReference>
<gene>
    <name evidence="13" type="ORF">H9826_05740</name>
</gene>
<comment type="subcellular location">
    <subcellularLocation>
        <location evidence="1">Cell envelope</location>
    </subcellularLocation>
</comment>
<feature type="domain" description="Periplasmic binding protein" evidence="12">
    <location>
        <begin position="51"/>
        <end position="343"/>
    </location>
</feature>
<evidence type="ECO:0000259" key="12">
    <source>
        <dbReference type="Pfam" id="PF13407"/>
    </source>
</evidence>
<dbReference type="InterPro" id="IPR028082">
    <property type="entry name" value="Peripla_BP_I"/>
</dbReference>
<keyword evidence="3" id="KW-0762">Sugar transport</keyword>
<reference evidence="13" key="1">
    <citation type="journal article" date="2021" name="PeerJ">
        <title>Extensive microbial diversity within the chicken gut microbiome revealed by metagenomics and culture.</title>
        <authorList>
            <person name="Gilroy R."/>
            <person name="Ravi A."/>
            <person name="Getino M."/>
            <person name="Pursley I."/>
            <person name="Horton D.L."/>
            <person name="Alikhan N.F."/>
            <person name="Baker D."/>
            <person name="Gharbi K."/>
            <person name="Hall N."/>
            <person name="Watson M."/>
            <person name="Adriaenssens E.M."/>
            <person name="Foster-Nyarko E."/>
            <person name="Jarju S."/>
            <person name="Secka A."/>
            <person name="Antonio M."/>
            <person name="Oren A."/>
            <person name="Chaudhuri R.R."/>
            <person name="La Ragione R."/>
            <person name="Hildebrand F."/>
            <person name="Pallen M.J."/>
        </authorList>
    </citation>
    <scope>NUCLEOTIDE SEQUENCE</scope>
    <source>
        <strain evidence="13">CHK33-7979</strain>
    </source>
</reference>
<dbReference type="InterPro" id="IPR044085">
    <property type="entry name" value="MglB-like_PBP1"/>
</dbReference>
<evidence type="ECO:0000256" key="3">
    <source>
        <dbReference type="ARBA" id="ARBA00022597"/>
    </source>
</evidence>
<dbReference type="Pfam" id="PF13407">
    <property type="entry name" value="Peripla_BP_4"/>
    <property type="match status" value="1"/>
</dbReference>
<evidence type="ECO:0000256" key="1">
    <source>
        <dbReference type="ARBA" id="ARBA00004196"/>
    </source>
</evidence>
<dbReference type="SUPFAM" id="SSF53822">
    <property type="entry name" value="Periplasmic binding protein-like I"/>
    <property type="match status" value="1"/>
</dbReference>
<evidence type="ECO:0000256" key="10">
    <source>
        <dbReference type="SAM" id="MobiDB-lite"/>
    </source>
</evidence>
<dbReference type="CDD" id="cd01539">
    <property type="entry name" value="PBP1_GGBP"/>
    <property type="match status" value="1"/>
</dbReference>